<name>A0ABR1MJI0_9PEZI</name>
<keyword evidence="1" id="KW-0472">Membrane</keyword>
<dbReference type="EMBL" id="JBBPDW010000007">
    <property type="protein sequence ID" value="KAK7550923.1"/>
    <property type="molecule type" value="Genomic_DNA"/>
</dbReference>
<proteinExistence type="predicted"/>
<keyword evidence="1" id="KW-0812">Transmembrane</keyword>
<accession>A0ABR1MJI0</accession>
<protein>
    <submittedName>
        <fullName evidence="2">Uncharacterized protein</fullName>
    </submittedName>
</protein>
<reference evidence="2 3" key="1">
    <citation type="submission" date="2024-04" db="EMBL/GenBank/DDBJ databases">
        <title>Phyllosticta paracitricarpa is synonymous to the EU quarantine fungus P. citricarpa based on phylogenomic analyses.</title>
        <authorList>
            <consortium name="Lawrence Berkeley National Laboratory"/>
            <person name="Van Ingen-Buijs V.A."/>
            <person name="Van Westerhoven A.C."/>
            <person name="Haridas S."/>
            <person name="Skiadas P."/>
            <person name="Martin F."/>
            <person name="Groenewald J.Z."/>
            <person name="Crous P.W."/>
            <person name="Seidl M.F."/>
        </authorList>
    </citation>
    <scope>NUCLEOTIDE SEQUENCE [LARGE SCALE GENOMIC DNA]</scope>
    <source>
        <strain evidence="2 3">CBS 122670</strain>
    </source>
</reference>
<keyword evidence="3" id="KW-1185">Reference proteome</keyword>
<sequence length="258" mass="27183">MAIGPAIGDIQSCWPTATIVEQETLLTGRGLYSPGTICPVGYTTACASRSARSARRAQVCTHPTFDFQYAAENGETVVGCCPTGFQCIRDMNGRQTCMGVASSTSVSLETCQSNGSATNPAEISLPWRESEVVRSGISLSAPLIQMAWKSSDVTGKIEATAGCANDAPTSNSDGLSKSASVAVAVVVPIVVLGSVIGFFVWALHKRKMQLARARQQPLMMVEPSHAQAVQQLPANEILELEVTLRPAEKPAGAGQEAR</sequence>
<evidence type="ECO:0000313" key="3">
    <source>
        <dbReference type="Proteomes" id="UP001365128"/>
    </source>
</evidence>
<keyword evidence="1" id="KW-1133">Transmembrane helix</keyword>
<gene>
    <name evidence="2" type="ORF">IWX46DRAFT_672899</name>
</gene>
<feature type="transmembrane region" description="Helical" evidence="1">
    <location>
        <begin position="181"/>
        <end position="204"/>
    </location>
</feature>
<dbReference type="Proteomes" id="UP001365128">
    <property type="component" value="Unassembled WGS sequence"/>
</dbReference>
<evidence type="ECO:0000256" key="1">
    <source>
        <dbReference type="SAM" id="Phobius"/>
    </source>
</evidence>
<organism evidence="2 3">
    <name type="scientific">Phyllosticta citricarpa</name>
    <dbReference type="NCBI Taxonomy" id="55181"/>
    <lineage>
        <taxon>Eukaryota</taxon>
        <taxon>Fungi</taxon>
        <taxon>Dikarya</taxon>
        <taxon>Ascomycota</taxon>
        <taxon>Pezizomycotina</taxon>
        <taxon>Dothideomycetes</taxon>
        <taxon>Dothideomycetes incertae sedis</taxon>
        <taxon>Botryosphaeriales</taxon>
        <taxon>Phyllostictaceae</taxon>
        <taxon>Phyllosticta</taxon>
    </lineage>
</organism>
<evidence type="ECO:0000313" key="2">
    <source>
        <dbReference type="EMBL" id="KAK7550923.1"/>
    </source>
</evidence>
<comment type="caution">
    <text evidence="2">The sequence shown here is derived from an EMBL/GenBank/DDBJ whole genome shotgun (WGS) entry which is preliminary data.</text>
</comment>